<name>A0A9D4ZND7_ADICA</name>
<evidence type="ECO:0000313" key="2">
    <source>
        <dbReference type="EMBL" id="KAI5079721.1"/>
    </source>
</evidence>
<dbReference type="Proteomes" id="UP000886520">
    <property type="component" value="Chromosome 5"/>
</dbReference>
<feature type="region of interest" description="Disordered" evidence="1">
    <location>
        <begin position="101"/>
        <end position="155"/>
    </location>
</feature>
<protein>
    <submittedName>
        <fullName evidence="2">Uncharacterized protein</fullName>
    </submittedName>
</protein>
<dbReference type="AlphaFoldDB" id="A0A9D4ZND7"/>
<dbReference type="EMBL" id="JABFUD020000005">
    <property type="protein sequence ID" value="KAI5079721.1"/>
    <property type="molecule type" value="Genomic_DNA"/>
</dbReference>
<accession>A0A9D4ZND7</accession>
<sequence length="288" mass="30186">MACLCAPTTHEGSFRCRLHRVPPLLTNSAQLASLPPQKGAFAGSLPPPPTISDHPCRIRAREALSPAAARPVHCNFPSSSPSPALAVSHPVHCNLASSSSSSTAVAASPPSTSPSHCAPRPPPAKRAILSSTSLSRSLYPGSSKSELSSATRCTTGPSASHAAALAIMKQHSHNNKPSKSHGSRNMDTVLRSPAGAYKIGPSRLSRMGRAPTADELPLLKKVTPNPPAQKMLSTSFNSGEAQSTRVTSMDATHINFKMHSAIAKFKQSESSCKIVGYKAGPFIMPTVY</sequence>
<feature type="region of interest" description="Disordered" evidence="1">
    <location>
        <begin position="219"/>
        <end position="241"/>
    </location>
</feature>
<organism evidence="2 3">
    <name type="scientific">Adiantum capillus-veneris</name>
    <name type="common">Maidenhair fern</name>
    <dbReference type="NCBI Taxonomy" id="13818"/>
    <lineage>
        <taxon>Eukaryota</taxon>
        <taxon>Viridiplantae</taxon>
        <taxon>Streptophyta</taxon>
        <taxon>Embryophyta</taxon>
        <taxon>Tracheophyta</taxon>
        <taxon>Polypodiopsida</taxon>
        <taxon>Polypodiidae</taxon>
        <taxon>Polypodiales</taxon>
        <taxon>Pteridineae</taxon>
        <taxon>Pteridaceae</taxon>
        <taxon>Vittarioideae</taxon>
        <taxon>Adiantum</taxon>
    </lineage>
</organism>
<comment type="caution">
    <text evidence="2">The sequence shown here is derived from an EMBL/GenBank/DDBJ whole genome shotgun (WGS) entry which is preliminary data.</text>
</comment>
<keyword evidence="3" id="KW-1185">Reference proteome</keyword>
<feature type="compositionally biased region" description="Low complexity" evidence="1">
    <location>
        <begin position="101"/>
        <end position="115"/>
    </location>
</feature>
<gene>
    <name evidence="2" type="ORF">GOP47_0005200</name>
</gene>
<dbReference type="OrthoDB" id="1924025at2759"/>
<feature type="compositionally biased region" description="Polar residues" evidence="1">
    <location>
        <begin position="129"/>
        <end position="155"/>
    </location>
</feature>
<feature type="compositionally biased region" description="Polar residues" evidence="1">
    <location>
        <begin position="231"/>
        <end position="241"/>
    </location>
</feature>
<evidence type="ECO:0000256" key="1">
    <source>
        <dbReference type="SAM" id="MobiDB-lite"/>
    </source>
</evidence>
<proteinExistence type="predicted"/>
<evidence type="ECO:0000313" key="3">
    <source>
        <dbReference type="Proteomes" id="UP000886520"/>
    </source>
</evidence>
<reference evidence="2 3" key="1">
    <citation type="submission" date="2021-01" db="EMBL/GenBank/DDBJ databases">
        <title>Adiantum capillus-veneris genome.</title>
        <authorList>
            <person name="Fang Y."/>
            <person name="Liao Q."/>
        </authorList>
    </citation>
    <scope>NUCLEOTIDE SEQUENCE [LARGE SCALE GENOMIC DNA]</scope>
    <source>
        <strain evidence="2">H3</strain>
        <tissue evidence="2">Leaf</tissue>
    </source>
</reference>